<dbReference type="SUPFAM" id="SSF56349">
    <property type="entry name" value="DNA breaking-rejoining enzymes"/>
    <property type="match status" value="1"/>
</dbReference>
<dbReference type="Gene3D" id="1.10.150.130">
    <property type="match status" value="1"/>
</dbReference>
<evidence type="ECO:0000256" key="6">
    <source>
        <dbReference type="ARBA" id="ARBA00023125"/>
    </source>
</evidence>
<dbReference type="InterPro" id="IPR050090">
    <property type="entry name" value="Tyrosine_recombinase_XerCD"/>
</dbReference>
<evidence type="ECO:0000313" key="15">
    <source>
        <dbReference type="Proteomes" id="UP000030512"/>
    </source>
</evidence>
<feature type="domain" description="Core-binding (CB)" evidence="13">
    <location>
        <begin position="37"/>
        <end position="140"/>
    </location>
</feature>
<dbReference type="Gene3D" id="1.10.443.10">
    <property type="entry name" value="Intergrase catalytic core"/>
    <property type="match status" value="1"/>
</dbReference>
<dbReference type="Proteomes" id="UP000030512">
    <property type="component" value="Chromosome"/>
</dbReference>
<dbReference type="Pfam" id="PF00589">
    <property type="entry name" value="Phage_integrase"/>
    <property type="match status" value="1"/>
</dbReference>
<keyword evidence="11" id="KW-1133">Transmembrane helix</keyword>
<feature type="region of interest" description="Disordered" evidence="10">
    <location>
        <begin position="99"/>
        <end position="118"/>
    </location>
</feature>
<keyword evidence="11" id="KW-0812">Transmembrane</keyword>
<evidence type="ECO:0000313" key="14">
    <source>
        <dbReference type="EMBL" id="AMK79124.1"/>
    </source>
</evidence>
<evidence type="ECO:0000256" key="5">
    <source>
        <dbReference type="ARBA" id="ARBA00022908"/>
    </source>
</evidence>
<name>A0A140E6V0_9GAMM</name>
<dbReference type="CDD" id="cd00397">
    <property type="entry name" value="DNA_BRE_C"/>
    <property type="match status" value="1"/>
</dbReference>
<evidence type="ECO:0000256" key="1">
    <source>
        <dbReference type="ARBA" id="ARBA00004496"/>
    </source>
</evidence>
<evidence type="ECO:0000256" key="8">
    <source>
        <dbReference type="ARBA" id="ARBA00023306"/>
    </source>
</evidence>
<dbReference type="GO" id="GO:0005737">
    <property type="term" value="C:cytoplasm"/>
    <property type="evidence" value="ECO:0007669"/>
    <property type="project" value="UniProtKB-SubCell"/>
</dbReference>
<dbReference type="InterPro" id="IPR010998">
    <property type="entry name" value="Integrase_recombinase_N"/>
</dbReference>
<reference evidence="14 15" key="1">
    <citation type="journal article" date="2015" name="Environ. Microbiol.">
        <title>Methane oxidation coupled to nitrate reduction under hypoxia by the Gammaproteobacterium Methylomonas denitrificans, sp. nov. type strain FJG1.</title>
        <authorList>
            <person name="Kits K.D."/>
            <person name="Klotz M.G."/>
            <person name="Stein L.Y."/>
        </authorList>
    </citation>
    <scope>NUCLEOTIDE SEQUENCE [LARGE SCALE GENOMIC DNA]</scope>
    <source>
        <strain evidence="14 15">FJG1</strain>
    </source>
</reference>
<protein>
    <submittedName>
        <fullName evidence="14">Integrase</fullName>
    </submittedName>
</protein>
<keyword evidence="11" id="KW-0472">Membrane</keyword>
<evidence type="ECO:0000256" key="3">
    <source>
        <dbReference type="ARBA" id="ARBA00022618"/>
    </source>
</evidence>
<keyword evidence="5" id="KW-0229">DNA integration</keyword>
<comment type="subcellular location">
    <subcellularLocation>
        <location evidence="1">Cytoplasm</location>
    </subcellularLocation>
</comment>
<dbReference type="RefSeq" id="WP_036272488.1">
    <property type="nucleotide sequence ID" value="NZ_CP014476.1"/>
</dbReference>
<keyword evidence="15" id="KW-1185">Reference proteome</keyword>
<evidence type="ECO:0000256" key="10">
    <source>
        <dbReference type="SAM" id="MobiDB-lite"/>
    </source>
</evidence>
<dbReference type="OrthoDB" id="8610787at2"/>
<keyword evidence="4" id="KW-0159">Chromosome partition</keyword>
<dbReference type="InterPro" id="IPR002104">
    <property type="entry name" value="Integrase_catalytic"/>
</dbReference>
<keyword evidence="6 9" id="KW-0238">DNA-binding</keyword>
<keyword evidence="3" id="KW-0132">Cell division</keyword>
<keyword evidence="8" id="KW-0131">Cell cycle</keyword>
<feature type="compositionally biased region" description="Basic and acidic residues" evidence="10">
    <location>
        <begin position="102"/>
        <end position="116"/>
    </location>
</feature>
<keyword evidence="7" id="KW-0233">DNA recombination</keyword>
<keyword evidence="2" id="KW-0963">Cytoplasm</keyword>
<dbReference type="GO" id="GO:0006310">
    <property type="term" value="P:DNA recombination"/>
    <property type="evidence" value="ECO:0007669"/>
    <property type="project" value="UniProtKB-KW"/>
</dbReference>
<evidence type="ECO:0000256" key="9">
    <source>
        <dbReference type="PROSITE-ProRule" id="PRU01248"/>
    </source>
</evidence>
<feature type="transmembrane region" description="Helical" evidence="11">
    <location>
        <begin position="129"/>
        <end position="151"/>
    </location>
</feature>
<dbReference type="InterPro" id="IPR013762">
    <property type="entry name" value="Integrase-like_cat_sf"/>
</dbReference>
<dbReference type="GO" id="GO:0003677">
    <property type="term" value="F:DNA binding"/>
    <property type="evidence" value="ECO:0007669"/>
    <property type="project" value="UniProtKB-UniRule"/>
</dbReference>
<evidence type="ECO:0000256" key="11">
    <source>
        <dbReference type="SAM" id="Phobius"/>
    </source>
</evidence>
<gene>
    <name evidence="14" type="ORF">JT25_022015</name>
</gene>
<dbReference type="EMBL" id="CP014476">
    <property type="protein sequence ID" value="AMK79124.1"/>
    <property type="molecule type" value="Genomic_DNA"/>
</dbReference>
<accession>A0A140E6V0</accession>
<evidence type="ECO:0000259" key="12">
    <source>
        <dbReference type="PROSITE" id="PS51898"/>
    </source>
</evidence>
<evidence type="ECO:0000256" key="2">
    <source>
        <dbReference type="ARBA" id="ARBA00022490"/>
    </source>
</evidence>
<feature type="domain" description="Tyr recombinase" evidence="12">
    <location>
        <begin position="166"/>
        <end position="376"/>
    </location>
</feature>
<dbReference type="PANTHER" id="PTHR30349">
    <property type="entry name" value="PHAGE INTEGRASE-RELATED"/>
    <property type="match status" value="1"/>
</dbReference>
<dbReference type="InterPro" id="IPR011010">
    <property type="entry name" value="DNA_brk_join_enz"/>
</dbReference>
<dbReference type="PANTHER" id="PTHR30349:SF77">
    <property type="entry name" value="TYROSINE RECOMBINASE XERC"/>
    <property type="match status" value="1"/>
</dbReference>
<dbReference type="GO" id="GO:0051301">
    <property type="term" value="P:cell division"/>
    <property type="evidence" value="ECO:0007669"/>
    <property type="project" value="UniProtKB-KW"/>
</dbReference>
<proteinExistence type="predicted"/>
<dbReference type="STRING" id="1538553.JT25_022015"/>
<dbReference type="PROSITE" id="PS51900">
    <property type="entry name" value="CB"/>
    <property type="match status" value="1"/>
</dbReference>
<dbReference type="KEGG" id="mdn:JT25_022015"/>
<dbReference type="AlphaFoldDB" id="A0A140E6V0"/>
<dbReference type="GO" id="GO:0007059">
    <property type="term" value="P:chromosome segregation"/>
    <property type="evidence" value="ECO:0007669"/>
    <property type="project" value="UniProtKB-KW"/>
</dbReference>
<evidence type="ECO:0000259" key="13">
    <source>
        <dbReference type="PROSITE" id="PS51900"/>
    </source>
</evidence>
<organism evidence="14 15">
    <name type="scientific">Methylomonas denitrificans</name>
    <dbReference type="NCBI Taxonomy" id="1538553"/>
    <lineage>
        <taxon>Bacteria</taxon>
        <taxon>Pseudomonadati</taxon>
        <taxon>Pseudomonadota</taxon>
        <taxon>Gammaproteobacteria</taxon>
        <taxon>Methylococcales</taxon>
        <taxon>Methylococcaceae</taxon>
        <taxon>Methylomonas</taxon>
    </lineage>
</organism>
<evidence type="ECO:0000256" key="7">
    <source>
        <dbReference type="ARBA" id="ARBA00023172"/>
    </source>
</evidence>
<dbReference type="GO" id="GO:0015074">
    <property type="term" value="P:DNA integration"/>
    <property type="evidence" value="ECO:0007669"/>
    <property type="project" value="UniProtKB-KW"/>
</dbReference>
<evidence type="ECO:0000256" key="4">
    <source>
        <dbReference type="ARBA" id="ARBA00022829"/>
    </source>
</evidence>
<sequence length="380" mass="43074">MSNLTLSDDDLAYQNLSLLDGRDGSNRAQGHRQIAADTDIEAVRLWLAEYHDSPHTLRSYRKEAVRLLIWATEYLGKPMSSMTREDFLTYEAFLASPTSDWNDPRRPRRGSDRRLFDGPLSPQSIRQTMGILSGLFGYLVAAGYLAGNPLVLRRRRSKSKVGRLVTVERYLDQALWQSVLEFIETMPKQIRREIQHYERARWLFRLLYGASLRVSEAAQAKSGDLLLRRGNWWLKVIGKGDAEGSVPISDELMADLARYRLFNGLSAMPSVEENTPLVLSVGGRKDRSLTSTAIYLIVKEVFRRAAKAIEETDPAGAATLLQASTHWLRHTSATHQADAGNDIRYIQKNLRHASIETTAIYLHAEDDRRHAATIAKCRHE</sequence>
<dbReference type="InterPro" id="IPR044068">
    <property type="entry name" value="CB"/>
</dbReference>
<dbReference type="PROSITE" id="PS51898">
    <property type="entry name" value="TYR_RECOMBINASE"/>
    <property type="match status" value="1"/>
</dbReference>